<dbReference type="Proteomes" id="UP000229433">
    <property type="component" value="Unassembled WGS sequence"/>
</dbReference>
<protein>
    <submittedName>
        <fullName evidence="2">Helicase</fullName>
    </submittedName>
</protein>
<evidence type="ECO:0000313" key="2">
    <source>
        <dbReference type="EMBL" id="PHQ28797.1"/>
    </source>
</evidence>
<comment type="caution">
    <text evidence="2">The sequence shown here is derived from an EMBL/GenBank/DDBJ whole genome shotgun (WGS) entry which is preliminary data.</text>
</comment>
<keyword evidence="3" id="KW-1185">Reference proteome</keyword>
<dbReference type="EMBL" id="NQXA01000011">
    <property type="protein sequence ID" value="PHQ28797.1"/>
    <property type="molecule type" value="Genomic_DNA"/>
</dbReference>
<proteinExistence type="predicted"/>
<dbReference type="AlphaFoldDB" id="A0A2G1VPV2"/>
<evidence type="ECO:0000313" key="3">
    <source>
        <dbReference type="Proteomes" id="UP000229433"/>
    </source>
</evidence>
<dbReference type="OrthoDB" id="608366at2"/>
<keyword evidence="2" id="KW-0067">ATP-binding</keyword>
<dbReference type="GO" id="GO:0004386">
    <property type="term" value="F:helicase activity"/>
    <property type="evidence" value="ECO:0007669"/>
    <property type="project" value="UniProtKB-KW"/>
</dbReference>
<accession>A0A2G1VPV2</accession>
<dbReference type="Gene3D" id="3.40.50.300">
    <property type="entry name" value="P-loop containing nucleotide triphosphate hydrolases"/>
    <property type="match status" value="1"/>
</dbReference>
<keyword evidence="2" id="KW-0347">Helicase</keyword>
<sequence>MKYLRIGTEYYKVVQMPDLNEELSKTIIPWNKQTIIDDHDRDFLKSIKKYEGFINIPSHVDYKQEVKGFYNKYKALNHTIQDGVDETQIPNTISFLHHIFGEQILLGLDYLSILWHYPTQVLPILCLVSTERETGKTTFLNWLKLVFDENMTINKVQDLRSKFNSDWSEKLIIGIEEVMFNSREDSEKIKYLSTAVSFKTEAKGKDKVESHFFGKLVLCSNHETDFVVTDRGEVRYWVRKIPVLKNANPNFIRDLKNEVDGFVSFLNTRSIQHEKSSRMWFTASQLWTEALDKLINGSRQLLEKELIILLQDKFDDFEEEEIKLTYGDLLTELKESNIRITRSDLKRIIEGSWGLSTKNSSYFFYFKLHSPSSKSPWIKQSEARKGRFITFEKEFVNSLLKS</sequence>
<evidence type="ECO:0000259" key="1">
    <source>
        <dbReference type="Pfam" id="PF19263"/>
    </source>
</evidence>
<dbReference type="RefSeq" id="WP_099646789.1">
    <property type="nucleotide sequence ID" value="NZ_KZ319293.1"/>
</dbReference>
<dbReference type="InterPro" id="IPR045455">
    <property type="entry name" value="NrS-1_pol-like_helicase"/>
</dbReference>
<dbReference type="InterPro" id="IPR027417">
    <property type="entry name" value="P-loop_NTPase"/>
</dbReference>
<keyword evidence="2" id="KW-0547">Nucleotide-binding</keyword>
<organism evidence="2 3">
    <name type="scientific">Leeuwenhoekiella nanhaiensis</name>
    <dbReference type="NCBI Taxonomy" id="1655491"/>
    <lineage>
        <taxon>Bacteria</taxon>
        <taxon>Pseudomonadati</taxon>
        <taxon>Bacteroidota</taxon>
        <taxon>Flavobacteriia</taxon>
        <taxon>Flavobacteriales</taxon>
        <taxon>Flavobacteriaceae</taxon>
        <taxon>Leeuwenhoekiella</taxon>
    </lineage>
</organism>
<keyword evidence="2" id="KW-0378">Hydrolase</keyword>
<name>A0A2G1VPV2_9FLAO</name>
<reference evidence="2 3" key="1">
    <citation type="submission" date="2017-08" db="EMBL/GenBank/DDBJ databases">
        <title>The whole genome shortgun sequences of strain Leeuwenhoekiella nanhaiensis G18 from the South China Sea.</title>
        <authorList>
            <person name="Liu Q."/>
        </authorList>
    </citation>
    <scope>NUCLEOTIDE SEQUENCE [LARGE SCALE GENOMIC DNA]</scope>
    <source>
        <strain evidence="2 3">G18</strain>
    </source>
</reference>
<dbReference type="Pfam" id="PF19263">
    <property type="entry name" value="DUF5906"/>
    <property type="match status" value="1"/>
</dbReference>
<gene>
    <name evidence="2" type="ORF">CJ305_13345</name>
</gene>
<feature type="domain" description="NrS-1 polymerase-like helicase" evidence="1">
    <location>
        <begin position="127"/>
        <end position="230"/>
    </location>
</feature>